<evidence type="ECO:0000313" key="3">
    <source>
        <dbReference type="EMBL" id="MBB4078290.1"/>
    </source>
</evidence>
<accession>A0A840DZF5</accession>
<feature type="compositionally biased region" description="Polar residues" evidence="1">
    <location>
        <begin position="101"/>
        <end position="114"/>
    </location>
</feature>
<organism evidence="3 4">
    <name type="scientific">Neolewinella aquimaris</name>
    <dbReference type="NCBI Taxonomy" id="1835722"/>
    <lineage>
        <taxon>Bacteria</taxon>
        <taxon>Pseudomonadati</taxon>
        <taxon>Bacteroidota</taxon>
        <taxon>Saprospiria</taxon>
        <taxon>Saprospirales</taxon>
        <taxon>Lewinellaceae</taxon>
        <taxon>Neolewinella</taxon>
    </lineage>
</organism>
<proteinExistence type="predicted"/>
<reference evidence="3 4" key="1">
    <citation type="submission" date="2020-08" db="EMBL/GenBank/DDBJ databases">
        <title>Genomic Encyclopedia of Type Strains, Phase IV (KMG-IV): sequencing the most valuable type-strain genomes for metagenomic binning, comparative biology and taxonomic classification.</title>
        <authorList>
            <person name="Goeker M."/>
        </authorList>
    </citation>
    <scope>NUCLEOTIDE SEQUENCE [LARGE SCALE GENOMIC DNA]</scope>
    <source>
        <strain evidence="3 4">DSM 105137</strain>
    </source>
</reference>
<dbReference type="EMBL" id="JACIFF010000001">
    <property type="protein sequence ID" value="MBB4078290.1"/>
    <property type="molecule type" value="Genomic_DNA"/>
</dbReference>
<sequence length="404" mass="43903">MPDRNEQNWTPDEAFWNEAWTDMNGRLARRKRRRFLPFLWLLLPALLAGSLVLWNQPTELAAPTQSSAIPQASIVEEKPEKASSVAPVSDLLDQGDPAPSPSTSLYETPSTVPGATTGERIAPALSAPGVTTEKTSPREAYLAVTEIPTLGPQFLDVPLLLPRIGLLLATPEIECPPVRTFTVTLGTNLHTQSWKPGGFAEIGYRIGGGKWSIPVGIRYRYARRSFTIAESLYENALEDMFTSGSAQPPANFSSSSLRAAFAESGFDVIRSHEIELRGGLGRSFGSCGKLYLSGGAGIGYLVSGEGPVLYSRSDGSATMFAVAEERFGSSSMLDASNVAPNAGYNPVITTVNRFNTSVWLRGDLLLGKRYGLTVGVSRYFSQFYRDGVIDVERTRLELGLSRRL</sequence>
<dbReference type="AlphaFoldDB" id="A0A840DZF5"/>
<evidence type="ECO:0000256" key="2">
    <source>
        <dbReference type="SAM" id="Phobius"/>
    </source>
</evidence>
<gene>
    <name evidence="3" type="ORF">GGR28_000891</name>
</gene>
<name>A0A840DZF5_9BACT</name>
<evidence type="ECO:0000256" key="1">
    <source>
        <dbReference type="SAM" id="MobiDB-lite"/>
    </source>
</evidence>
<comment type="caution">
    <text evidence="3">The sequence shown here is derived from an EMBL/GenBank/DDBJ whole genome shotgun (WGS) entry which is preliminary data.</text>
</comment>
<evidence type="ECO:0000313" key="4">
    <source>
        <dbReference type="Proteomes" id="UP000576209"/>
    </source>
</evidence>
<feature type="transmembrane region" description="Helical" evidence="2">
    <location>
        <begin position="35"/>
        <end position="54"/>
    </location>
</feature>
<protein>
    <submittedName>
        <fullName evidence="3">Uncharacterized protein</fullName>
    </submittedName>
</protein>
<dbReference type="Proteomes" id="UP000576209">
    <property type="component" value="Unassembled WGS sequence"/>
</dbReference>
<keyword evidence="2" id="KW-1133">Transmembrane helix</keyword>
<keyword evidence="2" id="KW-0812">Transmembrane</keyword>
<feature type="region of interest" description="Disordered" evidence="1">
    <location>
        <begin position="75"/>
        <end position="133"/>
    </location>
</feature>
<dbReference type="RefSeq" id="WP_183494502.1">
    <property type="nucleotide sequence ID" value="NZ_JACIFF010000001.1"/>
</dbReference>
<keyword evidence="2" id="KW-0472">Membrane</keyword>
<keyword evidence="4" id="KW-1185">Reference proteome</keyword>